<dbReference type="InterPro" id="IPR036770">
    <property type="entry name" value="Ankyrin_rpt-contain_sf"/>
</dbReference>
<dbReference type="Gene3D" id="1.25.40.20">
    <property type="entry name" value="Ankyrin repeat-containing domain"/>
    <property type="match status" value="1"/>
</dbReference>
<feature type="transmembrane region" description="Helical" evidence="3">
    <location>
        <begin position="200"/>
        <end position="218"/>
    </location>
</feature>
<evidence type="ECO:0000256" key="3">
    <source>
        <dbReference type="SAM" id="Phobius"/>
    </source>
</evidence>
<keyword evidence="3" id="KW-0472">Membrane</keyword>
<evidence type="ECO:0008006" key="6">
    <source>
        <dbReference type="Google" id="ProtNLM"/>
    </source>
</evidence>
<sequence length="324" mass="36654">MIAAKNGVIEMVGMILAFFPDGMDVLDEGKNIVLLAAEKRQTKLYQFLWEFLDKTAFRQVDKDDNTALHLAAKPGINLYGQTTTMIEEFKWFQFVKNSVPSELWERHNKERKTAEEIFRGSYKERMKSDRKWLDQTSQACSVASTLVAAMAFSNFVGENIKKKNDSSLVALSLSLTSTISFLAILAFRSQSLHFWKYVPFMLHFAIGTMFGSIVTLWISLMFHGQSRTTCTILGSPIAILTIVSLPIFIGPNRNTTNGIQYRRPQKKENEVDKDQKTTPNPTHTATDSMQHTARSPDNTFKQQKDERGSASSTSDIMEAQLKEA</sequence>
<organism evidence="4 5">
    <name type="scientific">Acacia crassicarpa</name>
    <name type="common">northern wattle</name>
    <dbReference type="NCBI Taxonomy" id="499986"/>
    <lineage>
        <taxon>Eukaryota</taxon>
        <taxon>Viridiplantae</taxon>
        <taxon>Streptophyta</taxon>
        <taxon>Embryophyta</taxon>
        <taxon>Tracheophyta</taxon>
        <taxon>Spermatophyta</taxon>
        <taxon>Magnoliopsida</taxon>
        <taxon>eudicotyledons</taxon>
        <taxon>Gunneridae</taxon>
        <taxon>Pentapetalae</taxon>
        <taxon>rosids</taxon>
        <taxon>fabids</taxon>
        <taxon>Fabales</taxon>
        <taxon>Fabaceae</taxon>
        <taxon>Caesalpinioideae</taxon>
        <taxon>mimosoid clade</taxon>
        <taxon>Acacieae</taxon>
        <taxon>Acacia</taxon>
    </lineage>
</organism>
<dbReference type="Proteomes" id="UP001293593">
    <property type="component" value="Unassembled WGS sequence"/>
</dbReference>
<dbReference type="PANTHER" id="PTHR24177:SF103">
    <property type="entry name" value="PGG DOMAIN-CONTAINING PROTEIN"/>
    <property type="match status" value="1"/>
</dbReference>
<reference evidence="4" key="1">
    <citation type="submission" date="2023-10" db="EMBL/GenBank/DDBJ databases">
        <title>Chromosome-level genome of the transformable northern wattle, Acacia crassicarpa.</title>
        <authorList>
            <person name="Massaro I."/>
            <person name="Sinha N.R."/>
            <person name="Poethig S."/>
            <person name="Leichty A.R."/>
        </authorList>
    </citation>
    <scope>NUCLEOTIDE SEQUENCE</scope>
    <source>
        <strain evidence="4">Acra3RX</strain>
        <tissue evidence="4">Leaf</tissue>
    </source>
</reference>
<feature type="transmembrane region" description="Helical" evidence="3">
    <location>
        <begin position="230"/>
        <end position="249"/>
    </location>
</feature>
<comment type="subcellular location">
    <subcellularLocation>
        <location evidence="1">Cell membrane</location>
        <topology evidence="1">Peripheral membrane protein</topology>
    </subcellularLocation>
</comment>
<protein>
    <recommendedName>
        <fullName evidence="6">PGG domain-containing protein</fullName>
    </recommendedName>
</protein>
<comment type="caution">
    <text evidence="4">The sequence shown here is derived from an EMBL/GenBank/DDBJ whole genome shotgun (WGS) entry which is preliminary data.</text>
</comment>
<evidence type="ECO:0000256" key="2">
    <source>
        <dbReference type="SAM" id="MobiDB-lite"/>
    </source>
</evidence>
<feature type="compositionally biased region" description="Basic and acidic residues" evidence="2">
    <location>
        <begin position="266"/>
        <end position="276"/>
    </location>
</feature>
<accession>A0AAE1JR15</accession>
<proteinExistence type="predicted"/>
<keyword evidence="3" id="KW-1133">Transmembrane helix</keyword>
<evidence type="ECO:0000313" key="5">
    <source>
        <dbReference type="Proteomes" id="UP001293593"/>
    </source>
</evidence>
<name>A0AAE1JR15_9FABA</name>
<evidence type="ECO:0000256" key="1">
    <source>
        <dbReference type="ARBA" id="ARBA00004202"/>
    </source>
</evidence>
<dbReference type="PANTHER" id="PTHR24177">
    <property type="entry name" value="CASKIN"/>
    <property type="match status" value="1"/>
</dbReference>
<feature type="compositionally biased region" description="Polar residues" evidence="2">
    <location>
        <begin position="277"/>
        <end position="301"/>
    </location>
</feature>
<dbReference type="SUPFAM" id="SSF140860">
    <property type="entry name" value="Pseudo ankyrin repeat-like"/>
    <property type="match status" value="1"/>
</dbReference>
<evidence type="ECO:0000313" key="4">
    <source>
        <dbReference type="EMBL" id="KAK4256085.1"/>
    </source>
</evidence>
<dbReference type="AlphaFoldDB" id="A0AAE1JR15"/>
<dbReference type="GO" id="GO:0005886">
    <property type="term" value="C:plasma membrane"/>
    <property type="evidence" value="ECO:0007669"/>
    <property type="project" value="UniProtKB-SubCell"/>
</dbReference>
<feature type="region of interest" description="Disordered" evidence="2">
    <location>
        <begin position="256"/>
        <end position="324"/>
    </location>
</feature>
<feature type="transmembrane region" description="Helical" evidence="3">
    <location>
        <begin position="168"/>
        <end position="188"/>
    </location>
</feature>
<dbReference type="EMBL" id="JAWXYG010000013">
    <property type="protein sequence ID" value="KAK4256085.1"/>
    <property type="molecule type" value="Genomic_DNA"/>
</dbReference>
<keyword evidence="5" id="KW-1185">Reference proteome</keyword>
<gene>
    <name evidence="4" type="ORF">QN277_008998</name>
</gene>
<keyword evidence="3" id="KW-0812">Transmembrane</keyword>